<evidence type="ECO:0000256" key="9">
    <source>
        <dbReference type="SAM" id="Phobius"/>
    </source>
</evidence>
<keyword evidence="4 11" id="KW-0132">Cell division</keyword>
<evidence type="ECO:0000256" key="5">
    <source>
        <dbReference type="ARBA" id="ARBA00022692"/>
    </source>
</evidence>
<dbReference type="Gene3D" id="3.10.20.310">
    <property type="entry name" value="membrane protein fhac"/>
    <property type="match status" value="1"/>
</dbReference>
<keyword evidence="8" id="KW-0131">Cell cycle</keyword>
<gene>
    <name evidence="11" type="ORF">DQK91_02020</name>
</gene>
<evidence type="ECO:0000256" key="6">
    <source>
        <dbReference type="ARBA" id="ARBA00022989"/>
    </source>
</evidence>
<dbReference type="InterPro" id="IPR013685">
    <property type="entry name" value="POTRA_FtsQ_type"/>
</dbReference>
<dbReference type="GO" id="GO:0090529">
    <property type="term" value="P:cell septum assembly"/>
    <property type="evidence" value="ECO:0007669"/>
    <property type="project" value="InterPro"/>
</dbReference>
<comment type="caution">
    <text evidence="11">The sequence shown here is derived from an EMBL/GenBank/DDBJ whole genome shotgun (WGS) entry which is preliminary data.</text>
</comment>
<evidence type="ECO:0000256" key="4">
    <source>
        <dbReference type="ARBA" id="ARBA00022618"/>
    </source>
</evidence>
<evidence type="ECO:0000256" key="1">
    <source>
        <dbReference type="ARBA" id="ARBA00004370"/>
    </source>
</evidence>
<dbReference type="Pfam" id="PF03799">
    <property type="entry name" value="FtsQ_DivIB_C"/>
    <property type="match status" value="1"/>
</dbReference>
<keyword evidence="7 9" id="KW-0472">Membrane</keyword>
<name>A0A6P1ZQ72_9BACT</name>
<dbReference type="PROSITE" id="PS51779">
    <property type="entry name" value="POTRA"/>
    <property type="match status" value="1"/>
</dbReference>
<dbReference type="AlphaFoldDB" id="A0A6P1ZQ72"/>
<evidence type="ECO:0000256" key="7">
    <source>
        <dbReference type="ARBA" id="ARBA00023136"/>
    </source>
</evidence>
<evidence type="ECO:0000256" key="3">
    <source>
        <dbReference type="ARBA" id="ARBA00022519"/>
    </source>
</evidence>
<keyword evidence="6 9" id="KW-1133">Transmembrane helix</keyword>
<evidence type="ECO:0000259" key="10">
    <source>
        <dbReference type="PROSITE" id="PS51779"/>
    </source>
</evidence>
<comment type="subcellular location">
    <subcellularLocation>
        <location evidence="1">Membrane</location>
    </subcellularLocation>
</comment>
<sequence length="293" mass="32264">MAVQLAKQGGMVRRKKAGNRYSVRKDRAGAAVKAIAAGGRGLLPAFLKTMTIGGSVVLAVVFFLVVSCGLLIGYRYLTHHEYFALKKLEVSGNKRLANVEVLSAAGVALGQNTLELNMRDVESGLLANPWVERAMVKRVLPSTFRITIFERTPRYWRRKNEELYYADAQGRTIAPVTANQFTSMPLLEEQADMHDGAVFSRLPELTSLLADAGLPFTVQHASWIRASQAGEIELRFDDAGLTMGLGTDDLDGNVQRLSLVYQDLVRRGELNRVKALRAHGRRVWVQTHGSAAG</sequence>
<dbReference type="PANTHER" id="PTHR35851">
    <property type="entry name" value="CELL DIVISION PROTEIN FTSQ"/>
    <property type="match status" value="1"/>
</dbReference>
<evidence type="ECO:0000313" key="12">
    <source>
        <dbReference type="Proteomes" id="UP000434052"/>
    </source>
</evidence>
<dbReference type="InterPro" id="IPR026579">
    <property type="entry name" value="FtsQ"/>
</dbReference>
<dbReference type="InterPro" id="IPR034746">
    <property type="entry name" value="POTRA"/>
</dbReference>
<keyword evidence="2" id="KW-1003">Cell membrane</keyword>
<evidence type="ECO:0000256" key="2">
    <source>
        <dbReference type="ARBA" id="ARBA00022475"/>
    </source>
</evidence>
<dbReference type="Proteomes" id="UP000434052">
    <property type="component" value="Unassembled WGS sequence"/>
</dbReference>
<accession>A0A6P1ZQ72</accession>
<dbReference type="PANTHER" id="PTHR35851:SF1">
    <property type="entry name" value="CELL DIVISION PROTEIN FTSQ"/>
    <property type="match status" value="1"/>
</dbReference>
<feature type="transmembrane region" description="Helical" evidence="9">
    <location>
        <begin position="52"/>
        <end position="77"/>
    </location>
</feature>
<dbReference type="GO" id="GO:0016020">
    <property type="term" value="C:membrane"/>
    <property type="evidence" value="ECO:0007669"/>
    <property type="project" value="UniProtKB-SubCell"/>
</dbReference>
<dbReference type="InterPro" id="IPR005548">
    <property type="entry name" value="Cell_div_FtsQ/DivIB_C"/>
</dbReference>
<keyword evidence="5 9" id="KW-0812">Transmembrane</keyword>
<organism evidence="11 12">
    <name type="scientific">Oceanidesulfovibrio marinus</name>
    <dbReference type="NCBI Taxonomy" id="370038"/>
    <lineage>
        <taxon>Bacteria</taxon>
        <taxon>Pseudomonadati</taxon>
        <taxon>Thermodesulfobacteriota</taxon>
        <taxon>Desulfovibrionia</taxon>
        <taxon>Desulfovibrionales</taxon>
        <taxon>Desulfovibrionaceae</taxon>
        <taxon>Oceanidesulfovibrio</taxon>
    </lineage>
</organism>
<reference evidence="11 12" key="1">
    <citation type="submission" date="2018-06" db="EMBL/GenBank/DDBJ databases">
        <title>Complete genome of Desulfovibrio marinus P48SEP.</title>
        <authorList>
            <person name="Crispim J.S."/>
            <person name="Vidigal P.M.P."/>
            <person name="Silva L.C.F."/>
            <person name="Araujo L.C."/>
            <person name="Laguardia C.N."/>
            <person name="Dias R.S."/>
            <person name="Sousa M.P."/>
            <person name="Paula S.O."/>
            <person name="Silva C."/>
        </authorList>
    </citation>
    <scope>NUCLEOTIDE SEQUENCE [LARGE SCALE GENOMIC DNA]</scope>
    <source>
        <strain evidence="11 12">P48SEP</strain>
    </source>
</reference>
<dbReference type="Pfam" id="PF08478">
    <property type="entry name" value="POTRA_1"/>
    <property type="match status" value="1"/>
</dbReference>
<protein>
    <submittedName>
        <fullName evidence="11">Cell division protein FtsQ</fullName>
    </submittedName>
</protein>
<dbReference type="EMBL" id="QMIF01000001">
    <property type="protein sequence ID" value="TVM36718.1"/>
    <property type="molecule type" value="Genomic_DNA"/>
</dbReference>
<evidence type="ECO:0000313" key="11">
    <source>
        <dbReference type="EMBL" id="TVM36718.1"/>
    </source>
</evidence>
<evidence type="ECO:0000256" key="8">
    <source>
        <dbReference type="ARBA" id="ARBA00023306"/>
    </source>
</evidence>
<proteinExistence type="predicted"/>
<feature type="domain" description="POTRA" evidence="10">
    <location>
        <begin position="83"/>
        <end position="151"/>
    </location>
</feature>
<keyword evidence="3" id="KW-0997">Cell inner membrane</keyword>